<evidence type="ECO:0000313" key="1">
    <source>
        <dbReference type="EMBL" id="MED6122453.1"/>
    </source>
</evidence>
<evidence type="ECO:0000313" key="2">
    <source>
        <dbReference type="Proteomes" id="UP001341840"/>
    </source>
</evidence>
<organism evidence="1 2">
    <name type="scientific">Stylosanthes scabra</name>
    <dbReference type="NCBI Taxonomy" id="79078"/>
    <lineage>
        <taxon>Eukaryota</taxon>
        <taxon>Viridiplantae</taxon>
        <taxon>Streptophyta</taxon>
        <taxon>Embryophyta</taxon>
        <taxon>Tracheophyta</taxon>
        <taxon>Spermatophyta</taxon>
        <taxon>Magnoliopsida</taxon>
        <taxon>eudicotyledons</taxon>
        <taxon>Gunneridae</taxon>
        <taxon>Pentapetalae</taxon>
        <taxon>rosids</taxon>
        <taxon>fabids</taxon>
        <taxon>Fabales</taxon>
        <taxon>Fabaceae</taxon>
        <taxon>Papilionoideae</taxon>
        <taxon>50 kb inversion clade</taxon>
        <taxon>dalbergioids sensu lato</taxon>
        <taxon>Dalbergieae</taxon>
        <taxon>Pterocarpus clade</taxon>
        <taxon>Stylosanthes</taxon>
    </lineage>
</organism>
<accession>A0ABU6RF64</accession>
<protein>
    <submittedName>
        <fullName evidence="1">Uncharacterized protein</fullName>
    </submittedName>
</protein>
<keyword evidence="2" id="KW-1185">Reference proteome</keyword>
<dbReference type="Proteomes" id="UP001341840">
    <property type="component" value="Unassembled WGS sequence"/>
</dbReference>
<gene>
    <name evidence="1" type="ORF">PIB30_039933</name>
</gene>
<reference evidence="1 2" key="1">
    <citation type="journal article" date="2023" name="Plants (Basel)">
        <title>Bridging the Gap: Combining Genomics and Transcriptomics Approaches to Understand Stylosanthes scabra, an Orphan Legume from the Brazilian Caatinga.</title>
        <authorList>
            <person name="Ferreira-Neto J.R.C."/>
            <person name="da Silva M.D."/>
            <person name="Binneck E."/>
            <person name="de Melo N.F."/>
            <person name="da Silva R.H."/>
            <person name="de Melo A.L.T.M."/>
            <person name="Pandolfi V."/>
            <person name="Bustamante F.O."/>
            <person name="Brasileiro-Vidal A.C."/>
            <person name="Benko-Iseppon A.M."/>
        </authorList>
    </citation>
    <scope>NUCLEOTIDE SEQUENCE [LARGE SCALE GENOMIC DNA]</scope>
    <source>
        <tissue evidence="1">Leaves</tissue>
    </source>
</reference>
<sequence>MLKNLGSFAGDISAEEQKIRGGWCNDNTVTICKNTECSIEVSRNAHATCKNRGKRITEGELTNCKELMKNSTALISEESVITCNIWGGFSLPQHWAN</sequence>
<comment type="caution">
    <text evidence="1">The sequence shown here is derived from an EMBL/GenBank/DDBJ whole genome shotgun (WGS) entry which is preliminary data.</text>
</comment>
<name>A0ABU6RF64_9FABA</name>
<dbReference type="EMBL" id="JASCZI010030421">
    <property type="protein sequence ID" value="MED6122453.1"/>
    <property type="molecule type" value="Genomic_DNA"/>
</dbReference>
<proteinExistence type="predicted"/>